<evidence type="ECO:0000256" key="1">
    <source>
        <dbReference type="ARBA" id="ARBA00006484"/>
    </source>
</evidence>
<accession>A0A0M7BB19</accession>
<dbReference type="Pfam" id="PF00106">
    <property type="entry name" value="adh_short"/>
    <property type="match status" value="1"/>
</dbReference>
<dbReference type="GO" id="GO:0047512">
    <property type="term" value="F:(S,S)-butanediol dehydrogenase activity"/>
    <property type="evidence" value="ECO:0007669"/>
    <property type="project" value="UniProtKB-EC"/>
</dbReference>
<dbReference type="EMBL" id="CYPR01000175">
    <property type="protein sequence ID" value="CUH39930.1"/>
    <property type="molecule type" value="Genomic_DNA"/>
</dbReference>
<dbReference type="PANTHER" id="PTHR43669">
    <property type="entry name" value="5-KETO-D-GLUCONATE 5-REDUCTASE"/>
    <property type="match status" value="1"/>
</dbReference>
<dbReference type="PRINTS" id="PR00081">
    <property type="entry name" value="GDHRDH"/>
</dbReference>
<keyword evidence="4" id="KW-1185">Reference proteome</keyword>
<keyword evidence="2 3" id="KW-0560">Oxidoreductase</keyword>
<evidence type="ECO:0000256" key="2">
    <source>
        <dbReference type="ARBA" id="ARBA00023002"/>
    </source>
</evidence>
<dbReference type="EC" id="1.1.1.76" evidence="3"/>
<name>A0A0M7BB19_9RHOB</name>
<dbReference type="AlphaFoldDB" id="A0A0M7BB19"/>
<gene>
    <name evidence="3" type="primary">budC</name>
    <name evidence="3" type="ORF">JSE7799_02658</name>
</gene>
<dbReference type="CDD" id="cd05233">
    <property type="entry name" value="SDR_c"/>
    <property type="match status" value="1"/>
</dbReference>
<dbReference type="Gene3D" id="3.40.50.720">
    <property type="entry name" value="NAD(P)-binding Rossmann-like Domain"/>
    <property type="match status" value="1"/>
</dbReference>
<dbReference type="SUPFAM" id="SSF51735">
    <property type="entry name" value="NAD(P)-binding Rossmann-fold domains"/>
    <property type="match status" value="1"/>
</dbReference>
<comment type="similarity">
    <text evidence="1">Belongs to the short-chain dehydrogenases/reductases (SDR) family.</text>
</comment>
<evidence type="ECO:0000313" key="4">
    <source>
        <dbReference type="Proteomes" id="UP000049455"/>
    </source>
</evidence>
<dbReference type="PANTHER" id="PTHR43669:SF3">
    <property type="entry name" value="ALCOHOL DEHYDROGENASE, PUTATIVE (AFU_ORTHOLOGUE AFUA_3G03445)-RELATED"/>
    <property type="match status" value="1"/>
</dbReference>
<proteinExistence type="inferred from homology"/>
<reference evidence="3 4" key="1">
    <citation type="submission" date="2015-09" db="EMBL/GenBank/DDBJ databases">
        <authorList>
            <person name="Jackson K.R."/>
            <person name="Lunt B.L."/>
            <person name="Fisher J.N.B."/>
            <person name="Gardner A.V."/>
            <person name="Bailey M.E."/>
            <person name="Deus L.M."/>
            <person name="Earl A.S."/>
            <person name="Gibby P.D."/>
            <person name="Hartmann K.A."/>
            <person name="Liu J.E."/>
            <person name="Manci A.M."/>
            <person name="Nielsen D.A."/>
            <person name="Solomon M.B."/>
            <person name="Breakwell D.P."/>
            <person name="Burnett S.H."/>
            <person name="Grose J.H."/>
        </authorList>
    </citation>
    <scope>NUCLEOTIDE SEQUENCE [LARGE SCALE GENOMIC DNA]</scope>
    <source>
        <strain evidence="3 4">CECT 7799</strain>
    </source>
</reference>
<dbReference type="STRING" id="313367.JSE7799_02658"/>
<organism evidence="3 4">
    <name type="scientific">Jannaschia seosinensis</name>
    <dbReference type="NCBI Taxonomy" id="313367"/>
    <lineage>
        <taxon>Bacteria</taxon>
        <taxon>Pseudomonadati</taxon>
        <taxon>Pseudomonadota</taxon>
        <taxon>Alphaproteobacteria</taxon>
        <taxon>Rhodobacterales</taxon>
        <taxon>Roseobacteraceae</taxon>
        <taxon>Jannaschia</taxon>
    </lineage>
</organism>
<sequence>MTMPTYPDLAGASVFITGGGSGIGAALTEGFLRQGAKVAFVGRSDYGGFVREMAEATGNAPLFVRCDVTDTAGLRAAMDAAAEAHGPITRLVNNAANDQRHDTLDVDEEFYDWSQSINLKSHFFACQPDYTTPTRSRLGTTRFRATRGVSGPDRIHRRTSSKPVRNQDFEQYPCFFRAGYLCPMSWAAARQMRAMAIAVMAMSRDNLDASVRRVSSRFSPRVLLSANRHSMSQRFLYCRRMCAPVAG</sequence>
<dbReference type="InterPro" id="IPR002347">
    <property type="entry name" value="SDR_fam"/>
</dbReference>
<evidence type="ECO:0000313" key="3">
    <source>
        <dbReference type="EMBL" id="CUH39930.1"/>
    </source>
</evidence>
<dbReference type="Proteomes" id="UP000049455">
    <property type="component" value="Unassembled WGS sequence"/>
</dbReference>
<dbReference type="InterPro" id="IPR036291">
    <property type="entry name" value="NAD(P)-bd_dom_sf"/>
</dbReference>
<protein>
    <submittedName>
        <fullName evidence="3">L-2,3-butanediol dehydrogenase</fullName>
        <ecNumber evidence="3">1.1.1.76</ecNumber>
    </submittedName>
</protein>